<evidence type="ECO:0000256" key="2">
    <source>
        <dbReference type="ARBA" id="ARBA00022801"/>
    </source>
</evidence>
<reference evidence="7" key="1">
    <citation type="submission" date="2016-11" db="EMBL/GenBank/DDBJ databases">
        <authorList>
            <person name="Varghese N."/>
            <person name="Submissions S."/>
        </authorList>
    </citation>
    <scope>NUCLEOTIDE SEQUENCE [LARGE SCALE GENOMIC DNA]</scope>
    <source>
        <strain evidence="7">313</strain>
    </source>
</reference>
<dbReference type="STRING" id="28230.SAMN05878443_1891"/>
<accession>A0A1N6HJ65</accession>
<evidence type="ECO:0000256" key="3">
    <source>
        <dbReference type="SAM" id="MobiDB-lite"/>
    </source>
</evidence>
<dbReference type="SUPFAM" id="SSF53187">
    <property type="entry name" value="Zn-dependent exopeptidases"/>
    <property type="match status" value="1"/>
</dbReference>
<feature type="domain" description="GW" evidence="5">
    <location>
        <begin position="213"/>
        <end position="290"/>
    </location>
</feature>
<gene>
    <name evidence="6" type="ORF">SAMN05878443_1891</name>
</gene>
<feature type="domain" description="GW" evidence="5">
    <location>
        <begin position="867"/>
        <end position="944"/>
    </location>
</feature>
<dbReference type="OrthoDB" id="9763643at2"/>
<dbReference type="GO" id="GO:0009253">
    <property type="term" value="P:peptidoglycan catabolic process"/>
    <property type="evidence" value="ECO:0007669"/>
    <property type="project" value="InterPro"/>
</dbReference>
<keyword evidence="1 4" id="KW-0732">Signal</keyword>
<dbReference type="eggNOG" id="COG0860">
    <property type="taxonomic scope" value="Bacteria"/>
</dbReference>
<dbReference type="SUPFAM" id="SSF82057">
    <property type="entry name" value="Prokaryotic SH3-related domain"/>
    <property type="match status" value="10"/>
</dbReference>
<evidence type="ECO:0000313" key="7">
    <source>
        <dbReference type="Proteomes" id="UP000184758"/>
    </source>
</evidence>
<protein>
    <submittedName>
        <fullName evidence="6">N-acetylmuramoyl-L-alanine amidase</fullName>
    </submittedName>
</protein>
<feature type="domain" description="GW" evidence="5">
    <location>
        <begin position="294"/>
        <end position="371"/>
    </location>
</feature>
<evidence type="ECO:0000313" key="6">
    <source>
        <dbReference type="EMBL" id="SIO19800.1"/>
    </source>
</evidence>
<evidence type="ECO:0000256" key="4">
    <source>
        <dbReference type="SAM" id="SignalP"/>
    </source>
</evidence>
<feature type="domain" description="GW" evidence="5">
    <location>
        <begin position="377"/>
        <end position="454"/>
    </location>
</feature>
<dbReference type="Proteomes" id="UP000184758">
    <property type="component" value="Unassembled WGS sequence"/>
</dbReference>
<organism evidence="6 7">
    <name type="scientific">Carnobacterium alterfunditum</name>
    <dbReference type="NCBI Taxonomy" id="28230"/>
    <lineage>
        <taxon>Bacteria</taxon>
        <taxon>Bacillati</taxon>
        <taxon>Bacillota</taxon>
        <taxon>Bacilli</taxon>
        <taxon>Lactobacillales</taxon>
        <taxon>Carnobacteriaceae</taxon>
        <taxon>Carnobacterium</taxon>
    </lineage>
</organism>
<feature type="compositionally biased region" description="Polar residues" evidence="3">
    <location>
        <begin position="86"/>
        <end position="97"/>
    </location>
</feature>
<dbReference type="EMBL" id="FSRN01000001">
    <property type="protein sequence ID" value="SIO19800.1"/>
    <property type="molecule type" value="Genomic_DNA"/>
</dbReference>
<dbReference type="Gene3D" id="2.30.30.170">
    <property type="match status" value="10"/>
</dbReference>
<dbReference type="InterPro" id="IPR002508">
    <property type="entry name" value="MurNAc-LAA_cat"/>
</dbReference>
<keyword evidence="2" id="KW-0378">Hydrolase</keyword>
<feature type="signal peptide" evidence="4">
    <location>
        <begin position="1"/>
        <end position="31"/>
    </location>
</feature>
<dbReference type="SMART" id="SM00646">
    <property type="entry name" value="Ami_3"/>
    <property type="match status" value="1"/>
</dbReference>
<feature type="region of interest" description="Disordered" evidence="3">
    <location>
        <begin position="49"/>
        <end position="98"/>
    </location>
</feature>
<sequence>MENKKKRVRFMLKSITVLTLMATLASSIAPAAVSASEIINKEIVGETQTKNYESDEQESQGVTSESIHSEIVEEETEKKEIEESSLTDTDSSNSMESGQKILEEKPAVDEVNDAMKSSAEPFKADGSDSVTKSDYVHYDAVVITVNQPVFSEPGYTVGAKKTGETTTYLNQLVVISQEKVTAKGIWAQISINNKMIGWVAKNTLKVNLDKIIEQKMVHYDAVITQSRHDVYTLPGYTEGNVRITKSATYFNQKVKLLQTIKTNRATWVQFSINGVTIGWMNIIGIDIKYDSFKDVKKVYYDATVEQGRHDVYTLPGYTKGNEITTKSSTYLNQTVQITEEKVSDRATWVLITQNGKMIGWMNKKGVKVVAYNNTVIESRLVHYEATVSRNDQLIFSAPGYTKESKAIANTKDYYKRSTKILEEKVTKRATWALISVDNKTIGWVDKAHLTVQYDNIKSTKAVHYDALVNQGRHDVYTTPGYTEGNEIITKSSSYLNEKARIVNIVETSRATWAQFSIDGKIIGWMNVIGLSIQYDKIISSNKVNIIAKVVEGRHDIYTIPGYTKNNELLTKSETYLNKDVTILEEKETDRATWALITQNGRTIGWMNKKGLAILNGDLVDKVTESRIIHNDAVISKKNQLIYSAPGFTVGAKEIGNTSSYLNKKVQINQEKETNRATWAQISINGKNIGWVNKSTLTLKYDTIQITKGVHFDAVVSQGRHDIYTVPGYTKGNEIIAKSSNYLNKKVLVLKTVKTNRATWAQISVNGKVVGWMNIIGLSIQYDKILDTKKVHYEAVVVQDNHDVYSKPGYTENSQRLTKSLAYLNKKGIVTQIVKTNRATWAEISVDGKPPIWMNINGLKMKYDKITSTKTTNYNAKVVEGKHDIYTMPGYTDGNVIVGKSGSYLNKNIKVIQEKQTSRATWALISMNGKTIGWMNKKGVDSISIYLDPGHGGDEPGAISGFVKEKVLNLKVALKVEKLLKEKGYEVIMSRRTDEFVSLSDRAQEANKMKVDIFVSVHHNAFMKTAYGIETYSYNGLGNPKNIMSNNSKRLLTSTVLSNAIHKKIISNTGAYDRNNRKANYHVIRETTMPAVLLELGYMDNTNERAKLVTDNYQNKLAKGVVEGIVNYFN</sequence>
<dbReference type="AlphaFoldDB" id="A0A1N6HJ65"/>
<feature type="domain" description="GW" evidence="5">
    <location>
        <begin position="458"/>
        <end position="535"/>
    </location>
</feature>
<dbReference type="CDD" id="cd02696">
    <property type="entry name" value="MurNAc-LAA"/>
    <property type="match status" value="1"/>
</dbReference>
<feature type="domain" description="GW" evidence="5">
    <location>
        <begin position="539"/>
        <end position="616"/>
    </location>
</feature>
<dbReference type="Pfam" id="PF01520">
    <property type="entry name" value="Amidase_3"/>
    <property type="match status" value="1"/>
</dbReference>
<feature type="domain" description="GW" evidence="5">
    <location>
        <begin position="786"/>
        <end position="863"/>
    </location>
</feature>
<feature type="chain" id="PRO_5038881256" evidence="4">
    <location>
        <begin position="32"/>
        <end position="1129"/>
    </location>
</feature>
<dbReference type="GO" id="GO:0030288">
    <property type="term" value="C:outer membrane-bounded periplasmic space"/>
    <property type="evidence" value="ECO:0007669"/>
    <property type="project" value="TreeGrafter"/>
</dbReference>
<feature type="domain" description="GW" evidence="5">
    <location>
        <begin position="624"/>
        <end position="701"/>
    </location>
</feature>
<dbReference type="GO" id="GO:0008745">
    <property type="term" value="F:N-acetylmuramoyl-L-alanine amidase activity"/>
    <property type="evidence" value="ECO:0007669"/>
    <property type="project" value="InterPro"/>
</dbReference>
<evidence type="ECO:0000256" key="1">
    <source>
        <dbReference type="ARBA" id="ARBA00022729"/>
    </source>
</evidence>
<proteinExistence type="predicted"/>
<dbReference type="PANTHER" id="PTHR30404">
    <property type="entry name" value="N-ACETYLMURAMOYL-L-ALANINE AMIDASE"/>
    <property type="match status" value="1"/>
</dbReference>
<evidence type="ECO:0000259" key="5">
    <source>
        <dbReference type="PROSITE" id="PS51780"/>
    </source>
</evidence>
<dbReference type="InterPro" id="IPR038200">
    <property type="entry name" value="GW_dom_sf"/>
</dbReference>
<dbReference type="RefSeq" id="WP_034545429.1">
    <property type="nucleotide sequence ID" value="NZ_FSRN01000001.1"/>
</dbReference>
<feature type="compositionally biased region" description="Basic and acidic residues" evidence="3">
    <location>
        <begin position="67"/>
        <end position="82"/>
    </location>
</feature>
<feature type="domain" description="GW" evidence="5">
    <location>
        <begin position="132"/>
        <end position="209"/>
    </location>
</feature>
<dbReference type="InterPro" id="IPR050695">
    <property type="entry name" value="N-acetylmuramoyl_amidase_3"/>
</dbReference>
<keyword evidence="7" id="KW-1185">Reference proteome</keyword>
<feature type="domain" description="GW" evidence="5">
    <location>
        <begin position="705"/>
        <end position="782"/>
    </location>
</feature>
<dbReference type="NCBIfam" id="NF033202">
    <property type="entry name" value="GW_glycos_SH3"/>
    <property type="match status" value="6"/>
</dbReference>
<dbReference type="PANTHER" id="PTHR30404:SF0">
    <property type="entry name" value="N-ACETYLMURAMOYL-L-ALANINE AMIDASE AMIC"/>
    <property type="match status" value="1"/>
</dbReference>
<dbReference type="InterPro" id="IPR025987">
    <property type="entry name" value="GW_dom"/>
</dbReference>
<name>A0A1N6HJ65_9LACT</name>
<dbReference type="Gene3D" id="3.40.630.40">
    <property type="entry name" value="Zn-dependent exopeptidases"/>
    <property type="match status" value="1"/>
</dbReference>
<dbReference type="eggNOG" id="COG5632">
    <property type="taxonomic scope" value="Bacteria"/>
</dbReference>
<dbReference type="PROSITE" id="PS51780">
    <property type="entry name" value="GW"/>
    <property type="match status" value="10"/>
</dbReference>
<dbReference type="Pfam" id="PF13457">
    <property type="entry name" value="GW"/>
    <property type="match status" value="10"/>
</dbReference>